<dbReference type="GO" id="GO:0004930">
    <property type="term" value="F:G protein-coupled receptor activity"/>
    <property type="evidence" value="ECO:0007669"/>
    <property type="project" value="UniProtKB-KW"/>
</dbReference>
<feature type="transmembrane region" description="Helical" evidence="10">
    <location>
        <begin position="41"/>
        <end position="63"/>
    </location>
</feature>
<feature type="transmembrane region" description="Helical" evidence="10">
    <location>
        <begin position="145"/>
        <end position="167"/>
    </location>
</feature>
<keyword evidence="5 9" id="KW-0297">G-protein coupled receptor</keyword>
<evidence type="ECO:0000259" key="11">
    <source>
        <dbReference type="PROSITE" id="PS50262"/>
    </source>
</evidence>
<evidence type="ECO:0000256" key="9">
    <source>
        <dbReference type="RuleBase" id="RU000688"/>
    </source>
</evidence>
<dbReference type="SUPFAM" id="SSF81321">
    <property type="entry name" value="Family A G protein-coupled receptor-like"/>
    <property type="match status" value="2"/>
</dbReference>
<feature type="transmembrane region" description="Helical" evidence="10">
    <location>
        <begin position="463"/>
        <end position="484"/>
    </location>
</feature>
<evidence type="ECO:0000313" key="12">
    <source>
        <dbReference type="EMBL" id="CAH3031979.1"/>
    </source>
</evidence>
<comment type="subcellular location">
    <subcellularLocation>
        <location evidence="1">Cell membrane</location>
        <topology evidence="1">Multi-pass membrane protein</topology>
    </subcellularLocation>
</comment>
<keyword evidence="8 9" id="KW-0807">Transducer</keyword>
<dbReference type="InterPro" id="IPR017452">
    <property type="entry name" value="GPCR_Rhodpsn_7TM"/>
</dbReference>
<dbReference type="SMART" id="SM01381">
    <property type="entry name" value="7TM_GPCR_Srsx"/>
    <property type="match status" value="1"/>
</dbReference>
<dbReference type="PROSITE" id="PS50262">
    <property type="entry name" value="G_PROTEIN_RECEP_F1_2"/>
    <property type="match status" value="2"/>
</dbReference>
<dbReference type="PANTHER" id="PTHR24249:SF372">
    <property type="entry name" value="G-PROTEIN COUPLED RECEPTORS FAMILY 1 PROFILE DOMAIN-CONTAINING PROTEIN"/>
    <property type="match status" value="1"/>
</dbReference>
<comment type="caution">
    <text evidence="12">The sequence shown here is derived from an EMBL/GenBank/DDBJ whole genome shotgun (WGS) entry which is preliminary data.</text>
</comment>
<keyword evidence="6 10" id="KW-0472">Membrane</keyword>
<reference evidence="12 13" key="1">
    <citation type="submission" date="2022-05" db="EMBL/GenBank/DDBJ databases">
        <authorList>
            <consortium name="Genoscope - CEA"/>
            <person name="William W."/>
        </authorList>
    </citation>
    <scope>NUCLEOTIDE SEQUENCE [LARGE SCALE GENOMIC DNA]</scope>
</reference>
<feature type="transmembrane region" description="Helical" evidence="10">
    <location>
        <begin position="242"/>
        <end position="261"/>
    </location>
</feature>
<gene>
    <name evidence="12" type="ORF">PMEA_00000824</name>
</gene>
<name>A0AAU9VLC5_9CNID</name>
<feature type="domain" description="G-protein coupled receptors family 1 profile" evidence="11">
    <location>
        <begin position="24"/>
        <end position="258"/>
    </location>
</feature>
<feature type="transmembrane region" description="Helical" evidence="10">
    <location>
        <begin position="112"/>
        <end position="133"/>
    </location>
</feature>
<evidence type="ECO:0000256" key="5">
    <source>
        <dbReference type="ARBA" id="ARBA00023040"/>
    </source>
</evidence>
<dbReference type="EMBL" id="CALNXJ010000001">
    <property type="protein sequence ID" value="CAH3031979.1"/>
    <property type="molecule type" value="Genomic_DNA"/>
</dbReference>
<proteinExistence type="inferred from homology"/>
<dbReference type="InterPro" id="IPR050569">
    <property type="entry name" value="TAAR"/>
</dbReference>
<evidence type="ECO:0000256" key="1">
    <source>
        <dbReference type="ARBA" id="ARBA00004651"/>
    </source>
</evidence>
<dbReference type="CDD" id="cd00637">
    <property type="entry name" value="7tm_classA_rhodopsin-like"/>
    <property type="match status" value="1"/>
</dbReference>
<evidence type="ECO:0000256" key="8">
    <source>
        <dbReference type="ARBA" id="ARBA00023224"/>
    </source>
</evidence>
<sequence>MEKTTEGIYLTIILGALSVLIVLSNAVIVTLVCFNKTLRTYTNWLILSLAVSDLLTGSLLFPMTLFKPSYVVEGYFAAMILLSGVINISAVTCDRFIAIVKPLEYSYLVPKFFKRGIAIIWLVPAIYASVPLIWGADHSKTAHRVYLACLELLGVVVPYIFITAAYIRIFRQVRRSLALRKNLKSVSRQINERRRISADAKVAKIYCIVSLAFLFSWLPILYMTTAFIVKRIQVVPDILSSVSFFTIAAGSLANPLLYAFLKPDFKMALRNLYQKCSSRCVEQQSISVRSFKAEQSKNKTILKERSFPFGKDSISKSKLRCMLKKCVGVCGAYANHTCVLQKCRYQVQRNTTESRMDLYIKVSLGVLSVLIVAANLFVISFVCLNRVPRTYTNWLAVSLAVSDVLTGGILFPMLIMRPTHAVAGYLSSMILLWGVTNICALTYDRYVAIIKPLHYTYRIPEIFKKTIITVWLFPTIYSLLPLFWRIST</sequence>
<evidence type="ECO:0000313" key="13">
    <source>
        <dbReference type="Proteomes" id="UP001159428"/>
    </source>
</evidence>
<dbReference type="PROSITE" id="PS00237">
    <property type="entry name" value="G_PROTEIN_RECEP_F1_1"/>
    <property type="match status" value="2"/>
</dbReference>
<feature type="transmembrane region" description="Helical" evidence="10">
    <location>
        <begin position="394"/>
        <end position="415"/>
    </location>
</feature>
<keyword evidence="2" id="KW-1003">Cell membrane</keyword>
<feature type="transmembrane region" description="Helical" evidence="10">
    <location>
        <begin position="75"/>
        <end position="100"/>
    </location>
</feature>
<keyword evidence="7 9" id="KW-0675">Receptor</keyword>
<evidence type="ECO:0000256" key="6">
    <source>
        <dbReference type="ARBA" id="ARBA00023136"/>
    </source>
</evidence>
<keyword evidence="4 10" id="KW-1133">Transmembrane helix</keyword>
<comment type="similarity">
    <text evidence="9">Belongs to the G-protein coupled receptor 1 family.</text>
</comment>
<accession>A0AAU9VLC5</accession>
<dbReference type="Pfam" id="PF00001">
    <property type="entry name" value="7tm_1"/>
    <property type="match status" value="2"/>
</dbReference>
<keyword evidence="13" id="KW-1185">Reference proteome</keyword>
<dbReference type="PRINTS" id="PR00237">
    <property type="entry name" value="GPCRRHODOPSN"/>
</dbReference>
<feature type="transmembrane region" description="Helical" evidence="10">
    <location>
        <begin position="203"/>
        <end position="222"/>
    </location>
</feature>
<dbReference type="GO" id="GO:0005886">
    <property type="term" value="C:plasma membrane"/>
    <property type="evidence" value="ECO:0007669"/>
    <property type="project" value="UniProtKB-SubCell"/>
</dbReference>
<feature type="transmembrane region" description="Helical" evidence="10">
    <location>
        <begin position="422"/>
        <end position="443"/>
    </location>
</feature>
<dbReference type="InterPro" id="IPR000276">
    <property type="entry name" value="GPCR_Rhodpsn"/>
</dbReference>
<feature type="transmembrane region" description="Helical" evidence="10">
    <location>
        <begin position="12"/>
        <end position="34"/>
    </location>
</feature>
<evidence type="ECO:0000256" key="2">
    <source>
        <dbReference type="ARBA" id="ARBA00022475"/>
    </source>
</evidence>
<keyword evidence="3 9" id="KW-0812">Transmembrane</keyword>
<dbReference type="AlphaFoldDB" id="A0AAU9VLC5"/>
<evidence type="ECO:0000256" key="3">
    <source>
        <dbReference type="ARBA" id="ARBA00022692"/>
    </source>
</evidence>
<protein>
    <recommendedName>
        <fullName evidence="11">G-protein coupled receptors family 1 profile domain-containing protein</fullName>
    </recommendedName>
</protein>
<evidence type="ECO:0000256" key="7">
    <source>
        <dbReference type="ARBA" id="ARBA00023170"/>
    </source>
</evidence>
<dbReference type="PANTHER" id="PTHR24249">
    <property type="entry name" value="HISTAMINE RECEPTOR-RELATED G-PROTEIN COUPLED RECEPTOR"/>
    <property type="match status" value="1"/>
</dbReference>
<feature type="domain" description="G-protein coupled receptors family 1 profile" evidence="11">
    <location>
        <begin position="374"/>
        <end position="488"/>
    </location>
</feature>
<organism evidence="12 13">
    <name type="scientific">Pocillopora meandrina</name>
    <dbReference type="NCBI Taxonomy" id="46732"/>
    <lineage>
        <taxon>Eukaryota</taxon>
        <taxon>Metazoa</taxon>
        <taxon>Cnidaria</taxon>
        <taxon>Anthozoa</taxon>
        <taxon>Hexacorallia</taxon>
        <taxon>Scleractinia</taxon>
        <taxon>Astrocoeniina</taxon>
        <taxon>Pocilloporidae</taxon>
        <taxon>Pocillopora</taxon>
    </lineage>
</organism>
<dbReference type="Gene3D" id="1.20.1070.10">
    <property type="entry name" value="Rhodopsin 7-helix transmembrane proteins"/>
    <property type="match status" value="2"/>
</dbReference>
<dbReference type="Proteomes" id="UP001159428">
    <property type="component" value="Unassembled WGS sequence"/>
</dbReference>
<evidence type="ECO:0000256" key="4">
    <source>
        <dbReference type="ARBA" id="ARBA00022989"/>
    </source>
</evidence>
<feature type="transmembrane region" description="Helical" evidence="10">
    <location>
        <begin position="358"/>
        <end position="382"/>
    </location>
</feature>
<evidence type="ECO:0000256" key="10">
    <source>
        <dbReference type="SAM" id="Phobius"/>
    </source>
</evidence>